<dbReference type="EMBL" id="JBHFFA010000008">
    <property type="protein sequence ID" value="KAL2610543.1"/>
    <property type="molecule type" value="Genomic_DNA"/>
</dbReference>
<dbReference type="Pfam" id="PF25539">
    <property type="entry name" value="Bestrophin_2"/>
    <property type="match status" value="1"/>
</dbReference>
<comment type="caution">
    <text evidence="9">The sequence shown here is derived from an EMBL/GenBank/DDBJ whole genome shotgun (WGS) entry which is preliminary data.</text>
</comment>
<organism evidence="9 10">
    <name type="scientific">Riccia fluitans</name>
    <dbReference type="NCBI Taxonomy" id="41844"/>
    <lineage>
        <taxon>Eukaryota</taxon>
        <taxon>Viridiplantae</taxon>
        <taxon>Streptophyta</taxon>
        <taxon>Embryophyta</taxon>
        <taxon>Marchantiophyta</taxon>
        <taxon>Marchantiopsida</taxon>
        <taxon>Marchantiidae</taxon>
        <taxon>Marchantiales</taxon>
        <taxon>Ricciaceae</taxon>
        <taxon>Riccia</taxon>
    </lineage>
</organism>
<sequence length="531" mass="60559">MEIRSAGRALAWKQPVGEAHAWKKAAEVFVRDSTIVRKDFSDHLVIKSVWRRNLENAGAFPHSLRKKPYVLSSSFKYPSTELRKCTEQVGTSRRRGSRKLSPQQKTPTVVCSSTKEPENDKSDYEIHSAGKYPSVDGFQGQIGENVSSFSKIWTWNVMALIDRAAKYADDQKEVGMRTRRAFYKSDDWVEHRSSKRHARHFLSSFSSRVIIALIPPVTSVTLIATIIAVYNSAVENHLLPSFFFLLHTSSLPYQLVASALALLLVFRTEASYSRYDEGRKTWTKVFACTKDFSRQTMSWINHPQDAYRKTDLLHYIMSFPVALKCHLLDGSDVEEDLKVLLDEEDLALVLSSDHRPNCLIQLMTQSMRFMHLTDNEKSLMDANITQFNESISVCERIIRTPIPLSYTRLTSRALVLWHLTLPVVLWDDCGWMVIFATFFSACTLFCIEEVGVLIEEPFPVLSLDKMCAVAHQNVLEFVELQKSTIDYLRSKEKKMRTVNGRVGSNGSLPDCKRRGSIAANLKLLRVYHTVA</sequence>
<feature type="compositionally biased region" description="Basic and acidic residues" evidence="7">
    <location>
        <begin position="115"/>
        <end position="124"/>
    </location>
</feature>
<feature type="compositionally biased region" description="Polar residues" evidence="7">
    <location>
        <begin position="100"/>
        <end position="114"/>
    </location>
</feature>
<feature type="transmembrane region" description="Helical" evidence="8">
    <location>
        <begin position="242"/>
        <end position="266"/>
    </location>
</feature>
<evidence type="ECO:0000256" key="2">
    <source>
        <dbReference type="ARBA" id="ARBA00022448"/>
    </source>
</evidence>
<evidence type="ECO:0000256" key="4">
    <source>
        <dbReference type="ARBA" id="ARBA00022989"/>
    </source>
</evidence>
<feature type="region of interest" description="Disordered" evidence="7">
    <location>
        <begin position="86"/>
        <end position="124"/>
    </location>
</feature>
<evidence type="ECO:0000256" key="3">
    <source>
        <dbReference type="ARBA" id="ARBA00022692"/>
    </source>
</evidence>
<evidence type="ECO:0000256" key="7">
    <source>
        <dbReference type="SAM" id="MobiDB-lite"/>
    </source>
</evidence>
<dbReference type="Proteomes" id="UP001605036">
    <property type="component" value="Unassembled WGS sequence"/>
</dbReference>
<proteinExistence type="predicted"/>
<keyword evidence="10" id="KW-1185">Reference proteome</keyword>
<keyword evidence="5" id="KW-0406">Ion transport</keyword>
<protein>
    <submittedName>
        <fullName evidence="9">Uncharacterized protein</fullName>
    </submittedName>
</protein>
<name>A0ABD1XSP2_9MARC</name>
<dbReference type="GO" id="GO:0006811">
    <property type="term" value="P:monoatomic ion transport"/>
    <property type="evidence" value="ECO:0007669"/>
    <property type="project" value="UniProtKB-KW"/>
</dbReference>
<keyword evidence="4 8" id="KW-1133">Transmembrane helix</keyword>
<evidence type="ECO:0000256" key="1">
    <source>
        <dbReference type="ARBA" id="ARBA00004141"/>
    </source>
</evidence>
<comment type="subcellular location">
    <subcellularLocation>
        <location evidence="1">Membrane</location>
        <topology evidence="1">Multi-pass membrane protein</topology>
    </subcellularLocation>
</comment>
<gene>
    <name evidence="9" type="ORF">R1flu_029116</name>
</gene>
<evidence type="ECO:0000256" key="8">
    <source>
        <dbReference type="SAM" id="Phobius"/>
    </source>
</evidence>
<dbReference type="AlphaFoldDB" id="A0ABD1XSP2"/>
<keyword evidence="3 8" id="KW-0812">Transmembrane</keyword>
<keyword evidence="6 8" id="KW-0472">Membrane</keyword>
<accession>A0ABD1XSP2</accession>
<evidence type="ECO:0000256" key="5">
    <source>
        <dbReference type="ARBA" id="ARBA00023065"/>
    </source>
</evidence>
<dbReference type="PANTHER" id="PTHR33281:SF1">
    <property type="entry name" value="VOLTAGE-DEPENDENT CHLORIDE CHANNEL 1, CHLOROPLASTIC"/>
    <property type="match status" value="1"/>
</dbReference>
<evidence type="ECO:0000256" key="6">
    <source>
        <dbReference type="ARBA" id="ARBA00023136"/>
    </source>
</evidence>
<evidence type="ECO:0000313" key="10">
    <source>
        <dbReference type="Proteomes" id="UP001605036"/>
    </source>
</evidence>
<dbReference type="InterPro" id="IPR044669">
    <property type="entry name" value="YneE/VCCN1/2-like"/>
</dbReference>
<feature type="transmembrane region" description="Helical" evidence="8">
    <location>
        <begin position="409"/>
        <end position="426"/>
    </location>
</feature>
<evidence type="ECO:0000313" key="9">
    <source>
        <dbReference type="EMBL" id="KAL2610543.1"/>
    </source>
</evidence>
<reference evidence="9 10" key="1">
    <citation type="submission" date="2024-09" db="EMBL/GenBank/DDBJ databases">
        <title>Chromosome-scale assembly of Riccia fluitans.</title>
        <authorList>
            <person name="Paukszto L."/>
            <person name="Sawicki J."/>
            <person name="Karawczyk K."/>
            <person name="Piernik-Szablinska J."/>
            <person name="Szczecinska M."/>
            <person name="Mazdziarz M."/>
        </authorList>
    </citation>
    <scope>NUCLEOTIDE SEQUENCE [LARGE SCALE GENOMIC DNA]</scope>
    <source>
        <strain evidence="9">Rf_01</strain>
        <tissue evidence="9">Aerial parts of the thallus</tissue>
    </source>
</reference>
<keyword evidence="2" id="KW-0813">Transport</keyword>
<dbReference type="GO" id="GO:0016020">
    <property type="term" value="C:membrane"/>
    <property type="evidence" value="ECO:0007669"/>
    <property type="project" value="UniProtKB-SubCell"/>
</dbReference>
<feature type="transmembrane region" description="Helical" evidence="8">
    <location>
        <begin position="209"/>
        <end position="230"/>
    </location>
</feature>
<dbReference type="PANTHER" id="PTHR33281">
    <property type="entry name" value="UPF0187 PROTEIN YNEE"/>
    <property type="match status" value="1"/>
</dbReference>